<dbReference type="AlphaFoldDB" id="A0AAD9BJW2"/>
<evidence type="ECO:0000256" key="6">
    <source>
        <dbReference type="ARBA" id="ARBA00023136"/>
    </source>
</evidence>
<dbReference type="Pfam" id="PF08016">
    <property type="entry name" value="PKD_channel"/>
    <property type="match status" value="1"/>
</dbReference>
<keyword evidence="12" id="KW-1185">Reference proteome</keyword>
<keyword evidence="3 9" id="KW-0812">Transmembrane</keyword>
<proteinExistence type="inferred from homology"/>
<dbReference type="Pfam" id="PF01477">
    <property type="entry name" value="PLAT"/>
    <property type="match status" value="1"/>
</dbReference>
<feature type="domain" description="PLAT" evidence="10">
    <location>
        <begin position="1"/>
        <end position="100"/>
    </location>
</feature>
<keyword evidence="4" id="KW-0677">Repeat</keyword>
<evidence type="ECO:0000256" key="7">
    <source>
        <dbReference type="PROSITE-ProRule" id="PRU00152"/>
    </source>
</evidence>
<dbReference type="PANTHER" id="PTHR46730:SF4">
    <property type="entry name" value="POLYCYSTIC KIDNEY DISEASE PROTEIN 1-LIKE 1"/>
    <property type="match status" value="1"/>
</dbReference>
<dbReference type="InterPro" id="IPR013122">
    <property type="entry name" value="PKD1_2_channel"/>
</dbReference>
<dbReference type="Gene3D" id="2.60.60.20">
    <property type="entry name" value="PLAT/LH2 domain"/>
    <property type="match status" value="1"/>
</dbReference>
<feature type="transmembrane region" description="Helical" evidence="9">
    <location>
        <begin position="837"/>
        <end position="862"/>
    </location>
</feature>
<accession>A0AAD9BJW2</accession>
<dbReference type="GO" id="GO:0005261">
    <property type="term" value="F:monoatomic cation channel activity"/>
    <property type="evidence" value="ECO:0007669"/>
    <property type="project" value="TreeGrafter"/>
</dbReference>
<evidence type="ECO:0000259" key="10">
    <source>
        <dbReference type="PROSITE" id="PS50095"/>
    </source>
</evidence>
<evidence type="ECO:0000256" key="1">
    <source>
        <dbReference type="ARBA" id="ARBA00004141"/>
    </source>
</evidence>
<keyword evidence="5 9" id="KW-1133">Transmembrane helix</keyword>
<comment type="similarity">
    <text evidence="2">Belongs to the polycystin family.</text>
</comment>
<comment type="subcellular location">
    <subcellularLocation>
        <location evidence="1">Membrane</location>
        <topology evidence="1">Multi-pass membrane protein</topology>
    </subcellularLocation>
</comment>
<comment type="caution">
    <text evidence="7">Lacks conserved residue(s) required for the propagation of feature annotation.</text>
</comment>
<dbReference type="InterPro" id="IPR001024">
    <property type="entry name" value="PLAT/LH2_dom"/>
</dbReference>
<feature type="transmembrane region" description="Helical" evidence="9">
    <location>
        <begin position="778"/>
        <end position="800"/>
    </location>
</feature>
<dbReference type="SUPFAM" id="SSF49723">
    <property type="entry name" value="Lipase/lipooxygenase domain (PLAT/LH2 domain)"/>
    <property type="match status" value="1"/>
</dbReference>
<evidence type="ECO:0000256" key="4">
    <source>
        <dbReference type="ARBA" id="ARBA00022737"/>
    </source>
</evidence>
<evidence type="ECO:0000313" key="11">
    <source>
        <dbReference type="EMBL" id="KAK1885270.1"/>
    </source>
</evidence>
<dbReference type="EMBL" id="JASDAP010000021">
    <property type="protein sequence ID" value="KAK1885270.1"/>
    <property type="molecule type" value="Genomic_DNA"/>
</dbReference>
<feature type="transmembrane region" description="Helical" evidence="9">
    <location>
        <begin position="144"/>
        <end position="162"/>
    </location>
</feature>
<name>A0AAD9BJW2_DISEL</name>
<protein>
    <submittedName>
        <fullName evidence="11">Polycystic kidney disease 1 like 1</fullName>
    </submittedName>
</protein>
<feature type="transmembrane region" description="Helical" evidence="9">
    <location>
        <begin position="746"/>
        <end position="766"/>
    </location>
</feature>
<feature type="transmembrane region" description="Helical" evidence="9">
    <location>
        <begin position="182"/>
        <end position="205"/>
    </location>
</feature>
<evidence type="ECO:0000256" key="8">
    <source>
        <dbReference type="SAM" id="MobiDB-lite"/>
    </source>
</evidence>
<evidence type="ECO:0000313" key="12">
    <source>
        <dbReference type="Proteomes" id="UP001228049"/>
    </source>
</evidence>
<dbReference type="GO" id="GO:0006816">
    <property type="term" value="P:calcium ion transport"/>
    <property type="evidence" value="ECO:0007669"/>
    <property type="project" value="TreeGrafter"/>
</dbReference>
<dbReference type="Proteomes" id="UP001228049">
    <property type="component" value="Unassembled WGS sequence"/>
</dbReference>
<organism evidence="11 12">
    <name type="scientific">Dissostichus eleginoides</name>
    <name type="common">Patagonian toothfish</name>
    <name type="synonym">Dissostichus amissus</name>
    <dbReference type="NCBI Taxonomy" id="100907"/>
    <lineage>
        <taxon>Eukaryota</taxon>
        <taxon>Metazoa</taxon>
        <taxon>Chordata</taxon>
        <taxon>Craniata</taxon>
        <taxon>Vertebrata</taxon>
        <taxon>Euteleostomi</taxon>
        <taxon>Actinopterygii</taxon>
        <taxon>Neopterygii</taxon>
        <taxon>Teleostei</taxon>
        <taxon>Neoteleostei</taxon>
        <taxon>Acanthomorphata</taxon>
        <taxon>Eupercaria</taxon>
        <taxon>Perciformes</taxon>
        <taxon>Notothenioidei</taxon>
        <taxon>Nototheniidae</taxon>
        <taxon>Dissostichus</taxon>
    </lineage>
</organism>
<feature type="transmembrane region" description="Helical" evidence="9">
    <location>
        <begin position="342"/>
        <end position="369"/>
    </location>
</feature>
<dbReference type="InterPro" id="IPR046791">
    <property type="entry name" value="Polycystin_dom"/>
</dbReference>
<dbReference type="InterPro" id="IPR036392">
    <property type="entry name" value="PLAT/LH2_dom_sf"/>
</dbReference>
<dbReference type="PANTHER" id="PTHR46730">
    <property type="entry name" value="POLYCYSTIN-1"/>
    <property type="match status" value="1"/>
</dbReference>
<dbReference type="PROSITE" id="PS50095">
    <property type="entry name" value="PLAT"/>
    <property type="match status" value="1"/>
</dbReference>
<feature type="transmembrane region" description="Helical" evidence="9">
    <location>
        <begin position="381"/>
        <end position="408"/>
    </location>
</feature>
<dbReference type="GO" id="GO:0005886">
    <property type="term" value="C:plasma membrane"/>
    <property type="evidence" value="ECO:0007669"/>
    <property type="project" value="TreeGrafter"/>
</dbReference>
<comment type="caution">
    <text evidence="11">The sequence shown here is derived from an EMBL/GenBank/DDBJ whole genome shotgun (WGS) entry which is preliminary data.</text>
</comment>
<sequence>MVLKGEDGFSQTRELHVPGCTLFRRNSQDTFIISAADSLGPVWGVHIWHDNSGPSPSWNIKHLDVSEVSRGQLKGRAWLFVAQCWLAVNQSDGRVERILGKCTRGIGFFKTLSLKLSDYLADYHIWISLYSCPCPNVFTHTQRLCVSLLLLLGYACVSTLIISQMDDRLLPFQFGCVEATAVSVRTGVLSVCVVLPAAAVISFLFRQKEVERVQHAKSRTTGKDFFQDDFSVSGSISEPHLSWSVLQLWAQDSWRKKYQGTDLPSVSPTIQENKITDKEPEITTLCSLLLINEGDNANQTSPGKEFGTGDGGQEPRSVDGGSSDGSLEEDVRLKGGGFRSQCCLYLAWTLCLLMSLCCLVLSAVLGMRFSSSKVLLWMHSLFFSLVFCIFIIQPALISAVAVVVSFWFRNRSDFHTSSSIREFENLQSHDAAFPQDRGSYLEQLLGARQRVRFLRLVHPPTPAELRKTRGKKRRETLIQNTLRDLSVCGSMLLLMLCISYGDSFTDHYQLNEAVRKQFTRGHDNAFMSIQKHEDWWLWAQKNLLHSLYKNSSSTEQSHILIGEPILWREESSAFQRKVSSVTLVPESLLSFWSGIRSSSHKQTKDSVPPGTFGQSASVGLGHTKSAAASNLRLLQSDGWLDGHTVSLHFTLFSPAPNLFTSVTLQTEQSPPAVLLSSARVQSVGGCHSPAVGDYGQFVTVSLVYYIYYIYRSVIVLEVVELLHKHSYRGHVDVSLLATWEQCIRSLHGVTLFLLTMKCVTVLRVNSSDSLLTRSLCSLLWPTISCVILMVALSCAGNLLFVQSSSSFSSLPRSFRTLLRHCWGLRALRGLHRSERDLLYRGLLFLSSGLRTAVVIGVMSSLVRRAKRSGGRGNVLTMAELSRYIRRKISEVTCQQRQAWTENHVEGKTYYFEEFESLLDELLFRLSALSNSLHQTLPSKAHRYRKDSPALSHTQRINMHAQDFVRTQEENPTCISPAQLELEDMPFLQQRNQRGGCPFSDVVVGLDNSQQPGTRAGENPKDQELQTYLKTQNYPSRPETLIRVWTEDVLEKQSEPWTEINDTTQAPQTEMVVEVLVHEEPGRVEPDQ</sequence>
<evidence type="ECO:0000256" key="2">
    <source>
        <dbReference type="ARBA" id="ARBA00007200"/>
    </source>
</evidence>
<keyword evidence="6 9" id="KW-0472">Membrane</keyword>
<evidence type="ECO:0000256" key="3">
    <source>
        <dbReference type="ARBA" id="ARBA00022692"/>
    </source>
</evidence>
<reference evidence="11" key="1">
    <citation type="submission" date="2023-04" db="EMBL/GenBank/DDBJ databases">
        <title>Chromosome-level genome of Chaenocephalus aceratus.</title>
        <authorList>
            <person name="Park H."/>
        </authorList>
    </citation>
    <scope>NUCLEOTIDE SEQUENCE</scope>
    <source>
        <strain evidence="11">DE</strain>
        <tissue evidence="11">Muscle</tissue>
    </source>
</reference>
<feature type="region of interest" description="Disordered" evidence="8">
    <location>
        <begin position="296"/>
        <end position="327"/>
    </location>
</feature>
<dbReference type="Pfam" id="PF20519">
    <property type="entry name" value="Polycystin_dom"/>
    <property type="match status" value="1"/>
</dbReference>
<evidence type="ECO:0000256" key="9">
    <source>
        <dbReference type="SAM" id="Phobius"/>
    </source>
</evidence>
<evidence type="ECO:0000256" key="5">
    <source>
        <dbReference type="ARBA" id="ARBA00022989"/>
    </source>
</evidence>
<gene>
    <name evidence="11" type="ORF">KUDE01_031465</name>
</gene>